<feature type="transmembrane region" description="Helical" evidence="2">
    <location>
        <begin position="54"/>
        <end position="76"/>
    </location>
</feature>
<feature type="compositionally biased region" description="Basic and acidic residues" evidence="1">
    <location>
        <begin position="168"/>
        <end position="178"/>
    </location>
</feature>
<feature type="compositionally biased region" description="Low complexity" evidence="1">
    <location>
        <begin position="359"/>
        <end position="370"/>
    </location>
</feature>
<dbReference type="EMBL" id="MU157837">
    <property type="protein sequence ID" value="KAF9530992.1"/>
    <property type="molecule type" value="Genomic_DNA"/>
</dbReference>
<evidence type="ECO:0000256" key="1">
    <source>
        <dbReference type="SAM" id="MobiDB-lite"/>
    </source>
</evidence>
<feature type="compositionally biased region" description="Basic and acidic residues" evidence="1">
    <location>
        <begin position="388"/>
        <end position="402"/>
    </location>
</feature>
<dbReference type="OrthoDB" id="3065323at2759"/>
<feature type="region of interest" description="Disordered" evidence="1">
    <location>
        <begin position="301"/>
        <end position="418"/>
    </location>
</feature>
<feature type="region of interest" description="Disordered" evidence="1">
    <location>
        <begin position="109"/>
        <end position="261"/>
    </location>
</feature>
<dbReference type="Proteomes" id="UP000807306">
    <property type="component" value="Unassembled WGS sequence"/>
</dbReference>
<feature type="compositionally biased region" description="Low complexity" evidence="1">
    <location>
        <begin position="310"/>
        <end position="324"/>
    </location>
</feature>
<protein>
    <submittedName>
        <fullName evidence="3">Uncharacterized protein</fullName>
    </submittedName>
</protein>
<reference evidence="3" key="1">
    <citation type="submission" date="2020-11" db="EMBL/GenBank/DDBJ databases">
        <authorList>
            <consortium name="DOE Joint Genome Institute"/>
            <person name="Ahrendt S."/>
            <person name="Riley R."/>
            <person name="Andreopoulos W."/>
            <person name="Labutti K."/>
            <person name="Pangilinan J."/>
            <person name="Ruiz-Duenas F.J."/>
            <person name="Barrasa J.M."/>
            <person name="Sanchez-Garcia M."/>
            <person name="Camarero S."/>
            <person name="Miyauchi S."/>
            <person name="Serrano A."/>
            <person name="Linde D."/>
            <person name="Babiker R."/>
            <person name="Drula E."/>
            <person name="Ayuso-Fernandez I."/>
            <person name="Pacheco R."/>
            <person name="Padilla G."/>
            <person name="Ferreira P."/>
            <person name="Barriuso J."/>
            <person name="Kellner H."/>
            <person name="Castanera R."/>
            <person name="Alfaro M."/>
            <person name="Ramirez L."/>
            <person name="Pisabarro A.G."/>
            <person name="Kuo A."/>
            <person name="Tritt A."/>
            <person name="Lipzen A."/>
            <person name="He G."/>
            <person name="Yan M."/>
            <person name="Ng V."/>
            <person name="Cullen D."/>
            <person name="Martin F."/>
            <person name="Rosso M.-N."/>
            <person name="Henrissat B."/>
            <person name="Hibbett D."/>
            <person name="Martinez A.T."/>
            <person name="Grigoriev I.V."/>
        </authorList>
    </citation>
    <scope>NUCLEOTIDE SEQUENCE</scope>
    <source>
        <strain evidence="3">CBS 506.95</strain>
    </source>
</reference>
<keyword evidence="2" id="KW-1133">Transmembrane helix</keyword>
<keyword evidence="2" id="KW-0472">Membrane</keyword>
<keyword evidence="2" id="KW-0812">Transmembrane</keyword>
<feature type="compositionally biased region" description="Basic and acidic residues" evidence="1">
    <location>
        <begin position="409"/>
        <end position="418"/>
    </location>
</feature>
<feature type="compositionally biased region" description="Basic and acidic residues" evidence="1">
    <location>
        <begin position="110"/>
        <end position="127"/>
    </location>
</feature>
<evidence type="ECO:0000256" key="2">
    <source>
        <dbReference type="SAM" id="Phobius"/>
    </source>
</evidence>
<proteinExistence type="predicted"/>
<feature type="compositionally biased region" description="Polar residues" evidence="1">
    <location>
        <begin position="154"/>
        <end position="167"/>
    </location>
</feature>
<feature type="compositionally biased region" description="Polar residues" evidence="1">
    <location>
        <begin position="221"/>
        <end position="231"/>
    </location>
</feature>
<dbReference type="AlphaFoldDB" id="A0A9P6EKZ9"/>
<organism evidence="3 4">
    <name type="scientific">Crepidotus variabilis</name>
    <dbReference type="NCBI Taxonomy" id="179855"/>
    <lineage>
        <taxon>Eukaryota</taxon>
        <taxon>Fungi</taxon>
        <taxon>Dikarya</taxon>
        <taxon>Basidiomycota</taxon>
        <taxon>Agaricomycotina</taxon>
        <taxon>Agaricomycetes</taxon>
        <taxon>Agaricomycetidae</taxon>
        <taxon>Agaricales</taxon>
        <taxon>Agaricineae</taxon>
        <taxon>Crepidotaceae</taxon>
        <taxon>Crepidotus</taxon>
    </lineage>
</organism>
<sequence length="418" mass="46270">MAPQSDTTALRSYDSPDKFRSLRFFFSYRRKRDGMFTTTEMTPLPARSINHLSIWAYLAIGGVIFCASVITGYLVYSCYYSAKKRQPSTEEAVDDMRLRDVLKSSTAKSRLGDLEKSRTEKVSRSTDTETGELQLVKPGVRSGGTQSESKRKTMGTSRISVTNATSARESDIAFESHHHPPTPRTTHSSAHPQSYPEMVPSDEPTTPLNLSFPDKPFPISGTYTDATSSSRNSRRTGEKYDDLSDGPSSWRTGAAASPHKRSLCSTASTRFDSNNIRFIPPLNPHESDPLTAKLYNEPKLSPIHGSLIGPQSPSTPSTPGSATTLVFPHTPSSPKSFKWPTKRSRSRSASEVQPRELKPSPISPTEPSISRGIVGRPRVETQTQDNRPPSKETTGRDSRRDLFTNPNLKDLKHTPGYF</sequence>
<name>A0A9P6EKZ9_9AGAR</name>
<evidence type="ECO:0000313" key="3">
    <source>
        <dbReference type="EMBL" id="KAF9530992.1"/>
    </source>
</evidence>
<gene>
    <name evidence="3" type="ORF">CPB83DRAFT_148531</name>
</gene>
<evidence type="ECO:0000313" key="4">
    <source>
        <dbReference type="Proteomes" id="UP000807306"/>
    </source>
</evidence>
<comment type="caution">
    <text evidence="3">The sequence shown here is derived from an EMBL/GenBank/DDBJ whole genome shotgun (WGS) entry which is preliminary data.</text>
</comment>
<keyword evidence="4" id="KW-1185">Reference proteome</keyword>
<accession>A0A9P6EKZ9</accession>